<evidence type="ECO:0000256" key="6">
    <source>
        <dbReference type="ARBA" id="ARBA00023136"/>
    </source>
</evidence>
<feature type="transmembrane region" description="Helical" evidence="7">
    <location>
        <begin position="206"/>
        <end position="226"/>
    </location>
</feature>
<evidence type="ECO:0000256" key="7">
    <source>
        <dbReference type="SAM" id="Phobius"/>
    </source>
</evidence>
<evidence type="ECO:0000256" key="3">
    <source>
        <dbReference type="ARBA" id="ARBA00022475"/>
    </source>
</evidence>
<keyword evidence="6 7" id="KW-0472">Membrane</keyword>
<evidence type="ECO:0000313" key="9">
    <source>
        <dbReference type="Proteomes" id="UP001174196"/>
    </source>
</evidence>
<reference evidence="8" key="1">
    <citation type="submission" date="2022-08" db="EMBL/GenBank/DDBJ databases">
        <title>Polycladomyces zharkentsis sp. nov., a novel thermophilic CMC and starch-degrading bacterium isolated from a geothermal spring in Kazakhstan.</title>
        <authorList>
            <person name="Mashzhan A."/>
            <person name="Kistaubaeva A."/>
            <person name="Javier-Lopez R."/>
            <person name="Birkeland N.-K."/>
        </authorList>
    </citation>
    <scope>NUCLEOTIDE SEQUENCE</scope>
    <source>
        <strain evidence="8">KSR 13</strain>
    </source>
</reference>
<dbReference type="CDD" id="cd13138">
    <property type="entry name" value="MATE_yoeA_like"/>
    <property type="match status" value="1"/>
</dbReference>
<dbReference type="RefSeq" id="WP_301238626.1">
    <property type="nucleotide sequence ID" value="NZ_JANRHH010000034.1"/>
</dbReference>
<dbReference type="EMBL" id="JANRHH010000034">
    <property type="protein sequence ID" value="MDN4593889.1"/>
    <property type="molecule type" value="Genomic_DNA"/>
</dbReference>
<protein>
    <submittedName>
        <fullName evidence="8">MATE family efflux transporter</fullName>
    </submittedName>
</protein>
<dbReference type="InterPro" id="IPR002528">
    <property type="entry name" value="MATE_fam"/>
</dbReference>
<gene>
    <name evidence="8" type="ORF">NWF35_08245</name>
</gene>
<organism evidence="8 9">
    <name type="scientific">Polycladomyces subterraneus</name>
    <dbReference type="NCBI Taxonomy" id="1016997"/>
    <lineage>
        <taxon>Bacteria</taxon>
        <taxon>Bacillati</taxon>
        <taxon>Bacillota</taxon>
        <taxon>Bacilli</taxon>
        <taxon>Bacillales</taxon>
        <taxon>Thermoactinomycetaceae</taxon>
        <taxon>Polycladomyces</taxon>
    </lineage>
</organism>
<keyword evidence="5 7" id="KW-1133">Transmembrane helix</keyword>
<keyword evidence="4 7" id="KW-0812">Transmembrane</keyword>
<evidence type="ECO:0000256" key="2">
    <source>
        <dbReference type="ARBA" id="ARBA00022448"/>
    </source>
</evidence>
<keyword evidence="3" id="KW-1003">Cell membrane</keyword>
<dbReference type="PIRSF" id="PIRSF006603">
    <property type="entry name" value="DinF"/>
    <property type="match status" value="1"/>
</dbReference>
<dbReference type="InterPro" id="IPR052031">
    <property type="entry name" value="Membrane_Transporter-Flippase"/>
</dbReference>
<feature type="transmembrane region" description="Helical" evidence="7">
    <location>
        <begin position="296"/>
        <end position="319"/>
    </location>
</feature>
<proteinExistence type="predicted"/>
<dbReference type="Pfam" id="PF01554">
    <property type="entry name" value="MatE"/>
    <property type="match status" value="2"/>
</dbReference>
<dbReference type="Proteomes" id="UP001174196">
    <property type="component" value="Unassembled WGS sequence"/>
</dbReference>
<name>A0ABT8IM73_9BACL</name>
<feature type="transmembrane region" description="Helical" evidence="7">
    <location>
        <begin position="247"/>
        <end position="276"/>
    </location>
</feature>
<dbReference type="PANTHER" id="PTHR43549">
    <property type="entry name" value="MULTIDRUG RESISTANCE PROTEIN YPNP-RELATED"/>
    <property type="match status" value="1"/>
</dbReference>
<keyword evidence="9" id="KW-1185">Reference proteome</keyword>
<keyword evidence="2" id="KW-0813">Transport</keyword>
<dbReference type="InterPro" id="IPR048279">
    <property type="entry name" value="MdtK-like"/>
</dbReference>
<evidence type="ECO:0000256" key="1">
    <source>
        <dbReference type="ARBA" id="ARBA00004651"/>
    </source>
</evidence>
<evidence type="ECO:0000256" key="4">
    <source>
        <dbReference type="ARBA" id="ARBA00022692"/>
    </source>
</evidence>
<evidence type="ECO:0000256" key="5">
    <source>
        <dbReference type="ARBA" id="ARBA00022989"/>
    </source>
</evidence>
<dbReference type="NCBIfam" id="TIGR00797">
    <property type="entry name" value="matE"/>
    <property type="match status" value="1"/>
</dbReference>
<dbReference type="PANTHER" id="PTHR43549:SF3">
    <property type="entry name" value="MULTIDRUG RESISTANCE PROTEIN YPNP-RELATED"/>
    <property type="match status" value="1"/>
</dbReference>
<feature type="transmembrane region" description="Helical" evidence="7">
    <location>
        <begin position="331"/>
        <end position="350"/>
    </location>
</feature>
<feature type="transmembrane region" description="Helical" evidence="7">
    <location>
        <begin position="429"/>
        <end position="447"/>
    </location>
</feature>
<feature type="transmembrane region" description="Helical" evidence="7">
    <location>
        <begin position="173"/>
        <end position="194"/>
    </location>
</feature>
<feature type="transmembrane region" description="Helical" evidence="7">
    <location>
        <begin position="61"/>
        <end position="88"/>
    </location>
</feature>
<comment type="caution">
    <text evidence="8">The sequence shown here is derived from an EMBL/GenBank/DDBJ whole genome shotgun (WGS) entry which is preliminary data.</text>
</comment>
<accession>A0ABT8IM73</accession>
<feature type="transmembrane region" description="Helical" evidence="7">
    <location>
        <begin position="142"/>
        <end position="161"/>
    </location>
</feature>
<feature type="transmembrane region" description="Helical" evidence="7">
    <location>
        <begin position="397"/>
        <end position="417"/>
    </location>
</feature>
<evidence type="ECO:0000313" key="8">
    <source>
        <dbReference type="EMBL" id="MDN4593889.1"/>
    </source>
</evidence>
<feature type="transmembrane region" description="Helical" evidence="7">
    <location>
        <begin position="100"/>
        <end position="122"/>
    </location>
</feature>
<sequence length="469" mass="51020">MPSGAHKWGQGAMDSRPMWLSLLFFLIPLMLSNTLQSIGGTVSSILLGRGLGEYALAAASAVFPVTFFLISFIIGLGSASSVLIGQAYGSSNTERMKATVGTSLTFAFILGLLAAVIGNLFARELLELIGTPASIIPYSIGYAHVLFTGLPFFFLYINYTTFLRGTGDAKTPFYFLLFSTILTVGLTPVFLFGWGGLPRLGVKGPALAMVVSSIITLIVTIAYLGWKRHPLALDRETIKKLRLDPQIVKLLIKIGLPTGIQMIFVSLSEVAVVTFVNRFGAHATAAYGAVIQVINYVQMPALSLGIASGIFGAQLIGAGKQARLRLLVKSAVMLNYVIGILLTGIVYLFSRSILSWFLTDPATLSVAEELLYITLWSFMIFGNMMILSGVMRSSGTVFWPTLIGIITIWGVEVPVAFLLSHTIGLRGIWMAYPIAFAFGLAAQYTYYRLFWINRQHQRFFDGPEPAEGT</sequence>
<feature type="transmembrane region" description="Helical" evidence="7">
    <location>
        <begin position="370"/>
        <end position="390"/>
    </location>
</feature>
<comment type="subcellular location">
    <subcellularLocation>
        <location evidence="1">Cell membrane</location>
        <topology evidence="1">Multi-pass membrane protein</topology>
    </subcellularLocation>
</comment>